<dbReference type="Pfam" id="PF10439">
    <property type="entry name" value="Bacteriocin_IIc"/>
    <property type="match status" value="1"/>
</dbReference>
<organism evidence="1 2">
    <name type="scientific">Frateuria aurantia (strain ATCC 33424 / DSM 6220 / KCTC 2777 / LMG 1558 / NBRC 3245 / NCIMB 13370)</name>
    <name type="common">Acetobacter aurantius</name>
    <dbReference type="NCBI Taxonomy" id="767434"/>
    <lineage>
        <taxon>Bacteria</taxon>
        <taxon>Pseudomonadati</taxon>
        <taxon>Pseudomonadota</taxon>
        <taxon>Gammaproteobacteria</taxon>
        <taxon>Lysobacterales</taxon>
        <taxon>Rhodanobacteraceae</taxon>
        <taxon>Frateuria</taxon>
    </lineage>
</organism>
<dbReference type="AlphaFoldDB" id="H8KYJ8"/>
<protein>
    <submittedName>
        <fullName evidence="1">Bacteriocin class II with double-glycine leader peptide</fullName>
    </submittedName>
</protein>
<gene>
    <name evidence="1" type="ordered locus">Fraau_0653</name>
</gene>
<dbReference type="KEGG" id="fau:Fraau_0653"/>
<proteinExistence type="predicted"/>
<evidence type="ECO:0000313" key="2">
    <source>
        <dbReference type="Proteomes" id="UP000005234"/>
    </source>
</evidence>
<sequence>MMELDSTQVDQIQGGASATAIIGAVIGGALTGGAIGSTVGAAIGGPIGAGFGGAFGVIAGGAGASFTAAAHIHPATLAVREAAWAS</sequence>
<dbReference type="RefSeq" id="WP_014402132.1">
    <property type="nucleotide sequence ID" value="NC_017033.1"/>
</dbReference>
<keyword evidence="2" id="KW-1185">Reference proteome</keyword>
<dbReference type="Proteomes" id="UP000005234">
    <property type="component" value="Chromosome"/>
</dbReference>
<dbReference type="GO" id="GO:0042742">
    <property type="term" value="P:defense response to bacterium"/>
    <property type="evidence" value="ECO:0007669"/>
    <property type="project" value="InterPro"/>
</dbReference>
<dbReference type="InterPro" id="IPR019493">
    <property type="entry name" value="Bacteriocin_IIb_lactacin-rel"/>
</dbReference>
<reference evidence="1" key="1">
    <citation type="submission" date="2012-02" db="EMBL/GenBank/DDBJ databases">
        <title>The complete genome of Frateuria aurantia DSM 6220.</title>
        <authorList>
            <consortium name="US DOE Joint Genome Institute (JGI-PGF)"/>
            <person name="Lucas S."/>
            <person name="Copeland A."/>
            <person name="Lapidus A."/>
            <person name="Glavina del Rio T."/>
            <person name="Dalin E."/>
            <person name="Tice H."/>
            <person name="Bruce D."/>
            <person name="Goodwin L."/>
            <person name="Pitluck S."/>
            <person name="Peters L."/>
            <person name="Ovchinnikova G."/>
            <person name="Teshima H."/>
            <person name="Kyrpides N."/>
            <person name="Mavromatis K."/>
            <person name="Ivanova N."/>
            <person name="Brettin T."/>
            <person name="Detter J.C."/>
            <person name="Han C."/>
            <person name="Larimer F."/>
            <person name="Land M."/>
            <person name="Hauser L."/>
            <person name="Markowitz V."/>
            <person name="Cheng J.-F."/>
            <person name="Hugenholtz P."/>
            <person name="Woyke T."/>
            <person name="Wu D."/>
            <person name="Brambilla E."/>
            <person name="Klenk H.-P."/>
            <person name="Eisen J.A."/>
        </authorList>
    </citation>
    <scope>NUCLEOTIDE SEQUENCE</scope>
    <source>
        <strain evidence="1">DSM 6220</strain>
    </source>
</reference>
<dbReference type="STRING" id="767434.Fraau_0653"/>
<name>H8KYJ8_FRAAD</name>
<dbReference type="HOGENOM" id="CLU_2493344_0_0_6"/>
<dbReference type="EMBL" id="CP003350">
    <property type="protein sequence ID" value="AFC85126.1"/>
    <property type="molecule type" value="Genomic_DNA"/>
</dbReference>
<accession>H8KYJ8</accession>
<evidence type="ECO:0000313" key="1">
    <source>
        <dbReference type="EMBL" id="AFC85126.1"/>
    </source>
</evidence>